<comment type="caution">
    <text evidence="14">The sequence shown here is derived from an EMBL/GenBank/DDBJ whole genome shotgun (WGS) entry which is preliminary data.</text>
</comment>
<dbReference type="GO" id="GO:0008720">
    <property type="term" value="F:D-lactate dehydrogenase (NAD+) activity"/>
    <property type="evidence" value="ECO:0007669"/>
    <property type="project" value="TreeGrafter"/>
</dbReference>
<dbReference type="Gene3D" id="3.30.465.10">
    <property type="match status" value="1"/>
</dbReference>
<dbReference type="FunFam" id="3.30.70.2740:FF:000003">
    <property type="entry name" value="Oxidoreductase, FAD-binding, putative"/>
    <property type="match status" value="1"/>
</dbReference>
<dbReference type="Pfam" id="PF01565">
    <property type="entry name" value="FAD_binding_4"/>
    <property type="match status" value="1"/>
</dbReference>
<accession>A0A2N3PY33</accession>
<dbReference type="PANTHER" id="PTHR11748:SF119">
    <property type="entry name" value="D-2-HYDROXYGLUTARATE DEHYDROGENASE"/>
    <property type="match status" value="1"/>
</dbReference>
<organism evidence="14 15">
    <name type="scientific">Telmatospirillum siberiense</name>
    <dbReference type="NCBI Taxonomy" id="382514"/>
    <lineage>
        <taxon>Bacteria</taxon>
        <taxon>Pseudomonadati</taxon>
        <taxon>Pseudomonadota</taxon>
        <taxon>Alphaproteobacteria</taxon>
        <taxon>Rhodospirillales</taxon>
        <taxon>Rhodospirillaceae</taxon>
        <taxon>Telmatospirillum</taxon>
    </lineage>
</organism>
<dbReference type="RefSeq" id="WP_101249832.1">
    <property type="nucleotide sequence ID" value="NZ_PIUM01000005.1"/>
</dbReference>
<dbReference type="OrthoDB" id="9815648at2"/>
<dbReference type="PROSITE" id="PS51387">
    <property type="entry name" value="FAD_PCMH"/>
    <property type="match status" value="1"/>
</dbReference>
<protein>
    <recommendedName>
        <fullName evidence="12">D-2-hydroxyglutarate dehydrogenase</fullName>
        <ecNumber evidence="9">1.1.99.39</ecNumber>
    </recommendedName>
</protein>
<reference evidence="15" key="1">
    <citation type="submission" date="2017-12" db="EMBL/GenBank/DDBJ databases">
        <title>Draft genome sequence of Telmatospirillum siberiense 26-4b1T, an acidotolerant peatland alphaproteobacterium potentially involved in sulfur cycling.</title>
        <authorList>
            <person name="Hausmann B."/>
            <person name="Pjevac P."/>
            <person name="Schreck K."/>
            <person name="Herbold C.W."/>
            <person name="Daims H."/>
            <person name="Wagner M."/>
            <person name="Pester M."/>
            <person name="Loy A."/>
        </authorList>
    </citation>
    <scope>NUCLEOTIDE SEQUENCE [LARGE SCALE GENOMIC DNA]</scope>
    <source>
        <strain evidence="15">26-4b1</strain>
    </source>
</reference>
<evidence type="ECO:0000256" key="10">
    <source>
        <dbReference type="ARBA" id="ARBA00051291"/>
    </source>
</evidence>
<dbReference type="InterPro" id="IPR017900">
    <property type="entry name" value="4Fe4S_Fe_S_CS"/>
</dbReference>
<keyword evidence="15" id="KW-1185">Reference proteome</keyword>
<dbReference type="InterPro" id="IPR036318">
    <property type="entry name" value="FAD-bd_PCMH-like_sf"/>
</dbReference>
<dbReference type="EC" id="1.1.99.39" evidence="9"/>
<keyword evidence="6" id="KW-0560">Oxidoreductase</keyword>
<evidence type="ECO:0000313" key="15">
    <source>
        <dbReference type="Proteomes" id="UP000233293"/>
    </source>
</evidence>
<keyword evidence="7" id="KW-0408">Iron</keyword>
<dbReference type="InterPro" id="IPR016164">
    <property type="entry name" value="FAD-linked_Oxase-like_C"/>
</dbReference>
<evidence type="ECO:0000256" key="6">
    <source>
        <dbReference type="ARBA" id="ARBA00023002"/>
    </source>
</evidence>
<comment type="cofactor">
    <cofactor evidence="1">
        <name>FAD</name>
        <dbReference type="ChEBI" id="CHEBI:57692"/>
    </cofactor>
</comment>
<dbReference type="Proteomes" id="UP000233293">
    <property type="component" value="Unassembled WGS sequence"/>
</dbReference>
<keyword evidence="4" id="KW-0479">Metal-binding</keyword>
<dbReference type="GO" id="GO:0046872">
    <property type="term" value="F:metal ion binding"/>
    <property type="evidence" value="ECO:0007669"/>
    <property type="project" value="UniProtKB-KW"/>
</dbReference>
<gene>
    <name evidence="14" type="ORF">CWS72_06840</name>
</gene>
<evidence type="ECO:0000256" key="8">
    <source>
        <dbReference type="ARBA" id="ARBA00023014"/>
    </source>
</evidence>
<feature type="domain" description="FAD-binding PCMH-type" evidence="13">
    <location>
        <begin position="48"/>
        <end position="280"/>
    </location>
</feature>
<dbReference type="GO" id="GO:1903457">
    <property type="term" value="P:lactate catabolic process"/>
    <property type="evidence" value="ECO:0007669"/>
    <property type="project" value="TreeGrafter"/>
</dbReference>
<dbReference type="EMBL" id="PIUM01000005">
    <property type="protein sequence ID" value="PKU25308.1"/>
    <property type="molecule type" value="Genomic_DNA"/>
</dbReference>
<evidence type="ECO:0000256" key="2">
    <source>
        <dbReference type="ARBA" id="ARBA00022485"/>
    </source>
</evidence>
<dbReference type="InterPro" id="IPR006094">
    <property type="entry name" value="Oxid_FAD_bind_N"/>
</dbReference>
<dbReference type="SUPFAM" id="SSF56176">
    <property type="entry name" value="FAD-binding/transporter-associated domain-like"/>
    <property type="match status" value="1"/>
</dbReference>
<keyword evidence="8" id="KW-0411">Iron-sulfur</keyword>
<dbReference type="InterPro" id="IPR004113">
    <property type="entry name" value="FAD-bd_oxidored_4_C"/>
</dbReference>
<dbReference type="Pfam" id="PF02913">
    <property type="entry name" value="FAD-oxidase_C"/>
    <property type="match status" value="1"/>
</dbReference>
<dbReference type="InterPro" id="IPR016166">
    <property type="entry name" value="FAD-bd_PCMH"/>
</dbReference>
<evidence type="ECO:0000256" key="11">
    <source>
        <dbReference type="ARBA" id="ARBA00060924"/>
    </source>
</evidence>
<evidence type="ECO:0000256" key="7">
    <source>
        <dbReference type="ARBA" id="ARBA00023004"/>
    </source>
</evidence>
<keyword evidence="3" id="KW-0285">Flavoprotein</keyword>
<evidence type="ECO:0000313" key="14">
    <source>
        <dbReference type="EMBL" id="PKU25308.1"/>
    </source>
</evidence>
<dbReference type="AlphaFoldDB" id="A0A2N3PY33"/>
<comment type="similarity">
    <text evidence="11">In the N-terminal section; belongs to the FAD-binding oxidoreductase/transferase type 4 family.</text>
</comment>
<evidence type="ECO:0000256" key="1">
    <source>
        <dbReference type="ARBA" id="ARBA00001974"/>
    </source>
</evidence>
<evidence type="ECO:0000256" key="5">
    <source>
        <dbReference type="ARBA" id="ARBA00022827"/>
    </source>
</evidence>
<evidence type="ECO:0000256" key="9">
    <source>
        <dbReference type="ARBA" id="ARBA00039003"/>
    </source>
</evidence>
<dbReference type="GO" id="GO:0071949">
    <property type="term" value="F:FAD binding"/>
    <property type="evidence" value="ECO:0007669"/>
    <property type="project" value="InterPro"/>
</dbReference>
<sequence length="1009" mass="109448">MIPRLPAAAPPSPLTLDFLEALRASGFTGDLSSSDADRVTFATDNSIYRLPPQAIIFPKTAEDVVKVMELLGRERFHGVSITARGGGTGTNGQSLTGGVVLDLSRHMNKVLEIDAAGRWVRVQAGVVKDQLNAALKPHGLFFAPELSTSSRATIGGMVNTDASGQGSCLYGKTRDHVLELSTVLMDGETWTSRPLEEEDLRAAIRRGGRVGEVHRAVEAIARDHGAEIAARFPKLNRCLTGYDLAHIRDGEGRFNLNSVLCGAEGSLAVVVEARLNVLPIPKFSALLNLRYESFDAALRDARAVMAFGAASMETVDSKVLALAQNDIVWDGVREFFPDDGQPVRGVNLIEFVGETEEEVEALLSRLAAQLTADGRTAGRGGFTIARGEAAVRRVWGMRKSAVGLLGNMEGDKRPIPFVEDTAVPPDNLADYIAEFRALLDARGLDYGMFGHADAGVLHVRPAIDMKDPAQEPLIREITDAVAALTQKYGGLLWGEHGKGVRSEYSPAFFGSLYPLVQSVKAAFDPRNQLNPGKIATPGEGALLRIDGVPTRGQQDRTIPAEVRADYDVAMNCNGNGACYDWNPDTPTCPSWKATRERRHSPKGRAMLTKEWLARLAALGVDPLAEAGRWRASASWRCWPRRALNTLAKWRGEADFSHAVKEAMDGCLSCKSCVGGCPIKVNVPGFRAKFLELYHSRYMRPAKDYLVAALEHMLPVLAKIHVLYNLPVGSRIGRAAMARLGLVDSPLLSGVDLIGEAGAMGVAVATVSALDALDAAERARSVVIVQDAYTSYFESRLVLDVLDLLKRLGFRPWLAPYRPNGKALHIHGFLSAFETVARNGAAGLRALEATGVPLVGVDPAMTLTYRDEYREALGKDAAPKVLLLQEWLLRHMPERPRARAQTFRMLPHCTEFSTVAGSTKDWVAIFAKLGLKLDILSCGCCGMAGTYGHAAKNRDMSRRIYDLSWKRHVEADGAGGQVLATGYSCRSQAKRFSGVILPHPAQALLRALES</sequence>
<dbReference type="PANTHER" id="PTHR11748">
    <property type="entry name" value="D-LACTATE DEHYDROGENASE"/>
    <property type="match status" value="1"/>
</dbReference>
<dbReference type="Gene3D" id="3.30.70.2740">
    <property type="match status" value="1"/>
</dbReference>
<dbReference type="GO" id="GO:0051539">
    <property type="term" value="F:4 iron, 4 sulfur cluster binding"/>
    <property type="evidence" value="ECO:0007669"/>
    <property type="project" value="UniProtKB-KW"/>
</dbReference>
<dbReference type="SUPFAM" id="SSF46548">
    <property type="entry name" value="alpha-helical ferredoxin"/>
    <property type="match status" value="1"/>
</dbReference>
<evidence type="ECO:0000256" key="4">
    <source>
        <dbReference type="ARBA" id="ARBA00022723"/>
    </source>
</evidence>
<proteinExistence type="inferred from homology"/>
<dbReference type="SUPFAM" id="SSF55103">
    <property type="entry name" value="FAD-linked oxidases, C-terminal domain"/>
    <property type="match status" value="1"/>
</dbReference>
<evidence type="ECO:0000259" key="13">
    <source>
        <dbReference type="PROSITE" id="PS51387"/>
    </source>
</evidence>
<comment type="catalytic activity">
    <reaction evidence="10">
        <text>(R)-2-hydroxyglutarate + A = 2-oxoglutarate + AH2</text>
        <dbReference type="Rhea" id="RHEA:38295"/>
        <dbReference type="ChEBI" id="CHEBI:13193"/>
        <dbReference type="ChEBI" id="CHEBI:15801"/>
        <dbReference type="ChEBI" id="CHEBI:16810"/>
        <dbReference type="ChEBI" id="CHEBI:17499"/>
        <dbReference type="EC" id="1.1.99.39"/>
    </reaction>
    <physiologicalReaction direction="left-to-right" evidence="10">
        <dbReference type="Rhea" id="RHEA:38296"/>
    </physiologicalReaction>
</comment>
<dbReference type="InterPro" id="IPR016169">
    <property type="entry name" value="FAD-bd_PCMH_sub2"/>
</dbReference>
<dbReference type="GO" id="GO:0051990">
    <property type="term" value="F:(R)-2-hydroxyglutarate dehydrogenase activity"/>
    <property type="evidence" value="ECO:0007669"/>
    <property type="project" value="UniProtKB-EC"/>
</dbReference>
<name>A0A2N3PY33_9PROT</name>
<keyword evidence="5" id="KW-0274">FAD</keyword>
<evidence type="ECO:0000256" key="12">
    <source>
        <dbReference type="ARBA" id="ARBA00067680"/>
    </source>
</evidence>
<dbReference type="GO" id="GO:0004458">
    <property type="term" value="F:D-lactate dehydrogenase (cytochrome) activity"/>
    <property type="evidence" value="ECO:0007669"/>
    <property type="project" value="TreeGrafter"/>
</dbReference>
<evidence type="ECO:0000256" key="3">
    <source>
        <dbReference type="ARBA" id="ARBA00022630"/>
    </source>
</evidence>
<dbReference type="PROSITE" id="PS00198">
    <property type="entry name" value="4FE4S_FER_1"/>
    <property type="match status" value="1"/>
</dbReference>
<keyword evidence="2" id="KW-0004">4Fe-4S</keyword>